<dbReference type="RefSeq" id="XP_007924946.1">
    <property type="nucleotide sequence ID" value="XM_007926755.1"/>
</dbReference>
<keyword evidence="1" id="KW-1133">Transmembrane helix</keyword>
<reference evidence="2 3" key="1">
    <citation type="journal article" date="2012" name="PLoS Pathog.">
        <title>Diverse lifestyles and strategies of plant pathogenesis encoded in the genomes of eighteen Dothideomycetes fungi.</title>
        <authorList>
            <person name="Ohm R.A."/>
            <person name="Feau N."/>
            <person name="Henrissat B."/>
            <person name="Schoch C.L."/>
            <person name="Horwitz B.A."/>
            <person name="Barry K.W."/>
            <person name="Condon B.J."/>
            <person name="Copeland A.C."/>
            <person name="Dhillon B."/>
            <person name="Glaser F."/>
            <person name="Hesse C.N."/>
            <person name="Kosti I."/>
            <person name="LaButti K."/>
            <person name="Lindquist E.A."/>
            <person name="Lucas S."/>
            <person name="Salamov A.A."/>
            <person name="Bradshaw R.E."/>
            <person name="Ciuffetti L."/>
            <person name="Hamelin R.C."/>
            <person name="Kema G.H.J."/>
            <person name="Lawrence C."/>
            <person name="Scott J.A."/>
            <person name="Spatafora J.W."/>
            <person name="Turgeon B.G."/>
            <person name="de Wit P.J.G.M."/>
            <person name="Zhong S."/>
            <person name="Goodwin S.B."/>
            <person name="Grigoriev I.V."/>
        </authorList>
    </citation>
    <scope>NUCLEOTIDE SEQUENCE [LARGE SCALE GENOMIC DNA]</scope>
    <source>
        <strain evidence="2 3">CIRAD86</strain>
    </source>
</reference>
<dbReference type="GeneID" id="19332970"/>
<dbReference type="HOGENOM" id="CLU_523895_0_0_1"/>
<gene>
    <name evidence="2" type="ORF">MYCFIDRAFT_173332</name>
</gene>
<protein>
    <submittedName>
        <fullName evidence="2">Uncharacterized protein</fullName>
    </submittedName>
</protein>
<evidence type="ECO:0000313" key="3">
    <source>
        <dbReference type="Proteomes" id="UP000016932"/>
    </source>
</evidence>
<evidence type="ECO:0000313" key="2">
    <source>
        <dbReference type="EMBL" id="EME84322.1"/>
    </source>
</evidence>
<dbReference type="VEuPathDB" id="FungiDB:MYCFIDRAFT_173332"/>
<dbReference type="EMBL" id="KB446557">
    <property type="protein sequence ID" value="EME84322.1"/>
    <property type="molecule type" value="Genomic_DNA"/>
</dbReference>
<dbReference type="AlphaFoldDB" id="M3B4P5"/>
<feature type="transmembrane region" description="Helical" evidence="1">
    <location>
        <begin position="426"/>
        <end position="446"/>
    </location>
</feature>
<name>M3B4P5_PSEFD</name>
<keyword evidence="1" id="KW-0812">Transmembrane</keyword>
<keyword evidence="3" id="KW-1185">Reference proteome</keyword>
<accession>M3B4P5</accession>
<sequence length="520" mass="56755">MFGIEQRKVWLFRAFPTLLMDLGSCALLHLWRWWSVEIHVNRILRLGLAFGDTRNMLHVFTGLPLLAGKVSAHAERTAIFHECPKLSATILHMNLICDPLRHMPSLFHVPNTSRWYGVSATEPSAAKLNRAPNHVLLRVAQWLHSNPAREGSTQLLNPAQLIGADRAAMSIVLGRDRSHRESASGVLNLLLTKVARRAASSILPQGGQSHSGVSFKHLLPTITISRSNSYTFSPHLFDTGMLSLVELSGNLRANPLNLDQNKSKEASSICGALGRGLVPASETLSVSAREFAQLCGSVWALHCRSEGVSVSPGKLIWEKGKGWVFHKSPHAQYIVVMASYLLLLILICHTAGFCDSGAVETVTDVVVAERANAAVDGLEVGVELLSMPKDGWVACGMALSAVVVFGQAGCRAINQYPYNFPAYNQYYLIAIAEILPLLLGGVGWASVSPQLSSLQPLTPTMDDRDASRLAARCLLVLLALALYRQISGPWAPPADEEKPVLSWHTCESDHIHPYPLATHH</sequence>
<feature type="transmembrane region" description="Helical" evidence="1">
    <location>
        <begin position="333"/>
        <end position="353"/>
    </location>
</feature>
<dbReference type="KEGG" id="pfj:MYCFIDRAFT_173332"/>
<organism evidence="2 3">
    <name type="scientific">Pseudocercospora fijiensis (strain CIRAD86)</name>
    <name type="common">Black leaf streak disease fungus</name>
    <name type="synonym">Mycosphaerella fijiensis</name>
    <dbReference type="NCBI Taxonomy" id="383855"/>
    <lineage>
        <taxon>Eukaryota</taxon>
        <taxon>Fungi</taxon>
        <taxon>Dikarya</taxon>
        <taxon>Ascomycota</taxon>
        <taxon>Pezizomycotina</taxon>
        <taxon>Dothideomycetes</taxon>
        <taxon>Dothideomycetidae</taxon>
        <taxon>Mycosphaerellales</taxon>
        <taxon>Mycosphaerellaceae</taxon>
        <taxon>Pseudocercospora</taxon>
    </lineage>
</organism>
<proteinExistence type="predicted"/>
<dbReference type="Proteomes" id="UP000016932">
    <property type="component" value="Unassembled WGS sequence"/>
</dbReference>
<feature type="transmembrane region" description="Helical" evidence="1">
    <location>
        <begin position="391"/>
        <end position="414"/>
    </location>
</feature>
<evidence type="ECO:0000256" key="1">
    <source>
        <dbReference type="SAM" id="Phobius"/>
    </source>
</evidence>
<keyword evidence="1" id="KW-0472">Membrane</keyword>